<feature type="compositionally biased region" description="Low complexity" evidence="1">
    <location>
        <begin position="110"/>
        <end position="131"/>
    </location>
</feature>
<evidence type="ECO:0000256" key="1">
    <source>
        <dbReference type="SAM" id="MobiDB-lite"/>
    </source>
</evidence>
<dbReference type="InterPro" id="IPR013382">
    <property type="entry name" value="CRISPR-assoc_prot_Cse2"/>
</dbReference>
<dbReference type="Pfam" id="PF09485">
    <property type="entry name" value="CRISPR_Cse2"/>
    <property type="match status" value="1"/>
</dbReference>
<dbReference type="Proteomes" id="UP001199054">
    <property type="component" value="Unassembled WGS sequence"/>
</dbReference>
<reference evidence="2 3" key="1">
    <citation type="submission" date="2021-10" db="EMBL/GenBank/DDBJ databases">
        <title>Streptomyces sp. strain SMC 277, a novel streptomycete isolated from soil.</title>
        <authorList>
            <person name="Chanama M."/>
        </authorList>
    </citation>
    <scope>NUCLEOTIDE SEQUENCE [LARGE SCALE GENOMIC DNA]</scope>
    <source>
        <strain evidence="2 3">SMC 277</strain>
    </source>
</reference>
<keyword evidence="3" id="KW-1185">Reference proteome</keyword>
<dbReference type="InterPro" id="IPR038287">
    <property type="entry name" value="Cse2_sf"/>
</dbReference>
<evidence type="ECO:0000313" key="2">
    <source>
        <dbReference type="EMBL" id="MCB5180673.1"/>
    </source>
</evidence>
<name>A0ABS8B7T3_9ACTN</name>
<dbReference type="Gene3D" id="1.10.520.40">
    <property type="entry name" value="CRISPR-associated protein Cse2"/>
    <property type="match status" value="1"/>
</dbReference>
<dbReference type="RefSeq" id="WP_226727565.1">
    <property type="nucleotide sequence ID" value="NZ_JAJAUY010000050.1"/>
</dbReference>
<feature type="compositionally biased region" description="Basic and acidic residues" evidence="1">
    <location>
        <begin position="23"/>
        <end position="33"/>
    </location>
</feature>
<sequence length="252" mass="26900">MTRTAGEQVPAGSGYTLGTTVPEQRKGERLSRERDFVARMEELCSQDPGARAALRSGLRKGLDEVPRMHRFVAPRLPQDRTPREVQRAYYAVASMIAAQPRVQATGAQGGQESAESAGGPGAAVPPAAAAAGEGGKPGQGWGSSLGAAFAAAVGSGREAQMREVTAESRLNLLTRQSAPGLHRHLPAAVGYLRSLDVPVDFAQLLSDLANWPRHSGRIARRWLQDYYRIRARDAHEAANRRDLSAAGEDATA</sequence>
<feature type="region of interest" description="Disordered" evidence="1">
    <location>
        <begin position="1"/>
        <end position="33"/>
    </location>
</feature>
<dbReference type="NCBIfam" id="TIGR02548">
    <property type="entry name" value="casB_cse2"/>
    <property type="match status" value="1"/>
</dbReference>
<proteinExistence type="predicted"/>
<accession>A0ABS8B7T3</accession>
<feature type="region of interest" description="Disordered" evidence="1">
    <location>
        <begin position="103"/>
        <end position="138"/>
    </location>
</feature>
<organism evidence="2 3">
    <name type="scientific">Streptomyces antimicrobicus</name>
    <dbReference type="NCBI Taxonomy" id="2883108"/>
    <lineage>
        <taxon>Bacteria</taxon>
        <taxon>Bacillati</taxon>
        <taxon>Actinomycetota</taxon>
        <taxon>Actinomycetes</taxon>
        <taxon>Kitasatosporales</taxon>
        <taxon>Streptomycetaceae</taxon>
        <taxon>Streptomyces</taxon>
    </lineage>
</organism>
<dbReference type="EMBL" id="JAJAUY010000050">
    <property type="protein sequence ID" value="MCB5180673.1"/>
    <property type="molecule type" value="Genomic_DNA"/>
</dbReference>
<evidence type="ECO:0000313" key="3">
    <source>
        <dbReference type="Proteomes" id="UP001199054"/>
    </source>
</evidence>
<protein>
    <submittedName>
        <fullName evidence="2">Type I-E CRISPR-associated protein Cse2/CasB</fullName>
    </submittedName>
</protein>
<comment type="caution">
    <text evidence="2">The sequence shown here is derived from an EMBL/GenBank/DDBJ whole genome shotgun (WGS) entry which is preliminary data.</text>
</comment>
<gene>
    <name evidence="2" type="primary">casB</name>
    <name evidence="2" type="ORF">LG632_14930</name>
</gene>